<comment type="caution">
    <text evidence="2">The sequence shown here is derived from an EMBL/GenBank/DDBJ whole genome shotgun (WGS) entry which is preliminary data.</text>
</comment>
<dbReference type="EMBL" id="JARJCW010000005">
    <property type="protein sequence ID" value="KAJ7224579.1"/>
    <property type="molecule type" value="Genomic_DNA"/>
</dbReference>
<dbReference type="AlphaFoldDB" id="A0AAD6YNL5"/>
<gene>
    <name evidence="2" type="ORF">GGX14DRAFT_351550</name>
</gene>
<sequence>MAGKRKATDENSGQFINVSGPPQKRPRRVAQPVTAASMMEARNEWEERQRKEAEAKAEFLAQREREEEAERRATSALRIGEVLDAVKAAGYKTLHEFLADLLATKDQHQSSQVSQTLINHGDELLDLIRARQPELVSQWISKVAAEILKEEGAKLAQLFRPPQGQGVSKTLENFSLEQILADTEYLAPTLCVLLRSLAREGADTDTRKEKRRDVDLVLSTVICMLVQTRNEKASEYQTTMSFYLLACVPG</sequence>
<evidence type="ECO:0000313" key="3">
    <source>
        <dbReference type="Proteomes" id="UP001219525"/>
    </source>
</evidence>
<feature type="compositionally biased region" description="Basic and acidic residues" evidence="1">
    <location>
        <begin position="41"/>
        <end position="50"/>
    </location>
</feature>
<feature type="region of interest" description="Disordered" evidence="1">
    <location>
        <begin position="1"/>
        <end position="50"/>
    </location>
</feature>
<protein>
    <submittedName>
        <fullName evidence="2">Uncharacterized protein</fullName>
    </submittedName>
</protein>
<evidence type="ECO:0000256" key="1">
    <source>
        <dbReference type="SAM" id="MobiDB-lite"/>
    </source>
</evidence>
<accession>A0AAD6YNL5</accession>
<reference evidence="2" key="1">
    <citation type="submission" date="2023-03" db="EMBL/GenBank/DDBJ databases">
        <title>Massive genome expansion in bonnet fungi (Mycena s.s.) driven by repeated elements and novel gene families across ecological guilds.</title>
        <authorList>
            <consortium name="Lawrence Berkeley National Laboratory"/>
            <person name="Harder C.B."/>
            <person name="Miyauchi S."/>
            <person name="Viragh M."/>
            <person name="Kuo A."/>
            <person name="Thoen E."/>
            <person name="Andreopoulos B."/>
            <person name="Lu D."/>
            <person name="Skrede I."/>
            <person name="Drula E."/>
            <person name="Henrissat B."/>
            <person name="Morin E."/>
            <person name="Kohler A."/>
            <person name="Barry K."/>
            <person name="LaButti K."/>
            <person name="Morin E."/>
            <person name="Salamov A."/>
            <person name="Lipzen A."/>
            <person name="Mereny Z."/>
            <person name="Hegedus B."/>
            <person name="Baldrian P."/>
            <person name="Stursova M."/>
            <person name="Weitz H."/>
            <person name="Taylor A."/>
            <person name="Grigoriev I.V."/>
            <person name="Nagy L.G."/>
            <person name="Martin F."/>
            <person name="Kauserud H."/>
        </authorList>
    </citation>
    <scope>NUCLEOTIDE SEQUENCE</scope>
    <source>
        <strain evidence="2">9144</strain>
    </source>
</reference>
<evidence type="ECO:0000313" key="2">
    <source>
        <dbReference type="EMBL" id="KAJ7224579.1"/>
    </source>
</evidence>
<name>A0AAD6YNL5_9AGAR</name>
<dbReference type="Proteomes" id="UP001219525">
    <property type="component" value="Unassembled WGS sequence"/>
</dbReference>
<keyword evidence="3" id="KW-1185">Reference proteome</keyword>
<organism evidence="2 3">
    <name type="scientific">Mycena pura</name>
    <dbReference type="NCBI Taxonomy" id="153505"/>
    <lineage>
        <taxon>Eukaryota</taxon>
        <taxon>Fungi</taxon>
        <taxon>Dikarya</taxon>
        <taxon>Basidiomycota</taxon>
        <taxon>Agaricomycotina</taxon>
        <taxon>Agaricomycetes</taxon>
        <taxon>Agaricomycetidae</taxon>
        <taxon>Agaricales</taxon>
        <taxon>Marasmiineae</taxon>
        <taxon>Mycenaceae</taxon>
        <taxon>Mycena</taxon>
    </lineage>
</organism>
<proteinExistence type="predicted"/>